<feature type="compositionally biased region" description="Basic and acidic residues" evidence="1">
    <location>
        <begin position="329"/>
        <end position="339"/>
    </location>
</feature>
<feature type="region of interest" description="Disordered" evidence="1">
    <location>
        <begin position="210"/>
        <end position="280"/>
    </location>
</feature>
<keyword evidence="4" id="KW-1185">Reference proteome</keyword>
<feature type="region of interest" description="Disordered" evidence="1">
    <location>
        <begin position="324"/>
        <end position="359"/>
    </location>
</feature>
<reference evidence="3" key="1">
    <citation type="submission" date="2013-10" db="EMBL/GenBank/DDBJ databases">
        <title>Genomic analysis of the causative agents of coccidiosis in chickens.</title>
        <authorList>
            <person name="Reid A.J."/>
            <person name="Blake D."/>
            <person name="Billington K."/>
            <person name="Browne H."/>
            <person name="Dunn M."/>
            <person name="Hung S."/>
            <person name="Kawahara F."/>
            <person name="Miranda-Saavedra D."/>
            <person name="Mourier T."/>
            <person name="Nagra H."/>
            <person name="Otto T.D."/>
            <person name="Rawlings N."/>
            <person name="Sanchez A."/>
            <person name="Sanders M."/>
            <person name="Subramaniam C."/>
            <person name="Tay Y."/>
            <person name="Dear P."/>
            <person name="Doerig C."/>
            <person name="Gruber A."/>
            <person name="Parkinson J."/>
            <person name="Shirley M."/>
            <person name="Wan K.L."/>
            <person name="Berriman M."/>
            <person name="Tomley F."/>
            <person name="Pain A."/>
        </authorList>
    </citation>
    <scope>NUCLEOTIDE SEQUENCE [LARGE SCALE GENOMIC DNA]</scope>
    <source>
        <strain evidence="3">Houghton</strain>
    </source>
</reference>
<feature type="region of interest" description="Disordered" evidence="1">
    <location>
        <begin position="1"/>
        <end position="47"/>
    </location>
</feature>
<feature type="compositionally biased region" description="Polar residues" evidence="1">
    <location>
        <begin position="1017"/>
        <end position="1028"/>
    </location>
</feature>
<dbReference type="PROSITE" id="PS51746">
    <property type="entry name" value="PPM_2"/>
    <property type="match status" value="1"/>
</dbReference>
<feature type="compositionally biased region" description="Basic and acidic residues" evidence="1">
    <location>
        <begin position="703"/>
        <end position="713"/>
    </location>
</feature>
<feature type="compositionally biased region" description="Low complexity" evidence="1">
    <location>
        <begin position="462"/>
        <end position="480"/>
    </location>
</feature>
<dbReference type="GeneID" id="25251709"/>
<evidence type="ECO:0000256" key="1">
    <source>
        <dbReference type="SAM" id="MobiDB-lite"/>
    </source>
</evidence>
<proteinExistence type="predicted"/>
<dbReference type="RefSeq" id="XP_013228125.1">
    <property type="nucleotide sequence ID" value="XM_013372671.1"/>
</dbReference>
<dbReference type="InterPro" id="IPR039123">
    <property type="entry name" value="PPTC7"/>
</dbReference>
<feature type="compositionally biased region" description="Low complexity" evidence="1">
    <location>
        <begin position="15"/>
        <end position="42"/>
    </location>
</feature>
<evidence type="ECO:0000259" key="2">
    <source>
        <dbReference type="PROSITE" id="PS51746"/>
    </source>
</evidence>
<feature type="region of interest" description="Disordered" evidence="1">
    <location>
        <begin position="703"/>
        <end position="727"/>
    </location>
</feature>
<organism evidence="3 4">
    <name type="scientific">Eimeria tenella</name>
    <name type="common">Coccidian parasite</name>
    <dbReference type="NCBI Taxonomy" id="5802"/>
    <lineage>
        <taxon>Eukaryota</taxon>
        <taxon>Sar</taxon>
        <taxon>Alveolata</taxon>
        <taxon>Apicomplexa</taxon>
        <taxon>Conoidasida</taxon>
        <taxon>Coccidia</taxon>
        <taxon>Eucoccidiorida</taxon>
        <taxon>Eimeriorina</taxon>
        <taxon>Eimeriidae</taxon>
        <taxon>Eimeria</taxon>
    </lineage>
</organism>
<feature type="region of interest" description="Disordered" evidence="1">
    <location>
        <begin position="374"/>
        <end position="483"/>
    </location>
</feature>
<feature type="compositionally biased region" description="Basic and acidic residues" evidence="1">
    <location>
        <begin position="256"/>
        <end position="265"/>
    </location>
</feature>
<feature type="compositionally biased region" description="Basic residues" evidence="1">
    <location>
        <begin position="399"/>
        <end position="408"/>
    </location>
</feature>
<feature type="domain" description="PPM-type phosphatase" evidence="2">
    <location>
        <begin position="640"/>
        <end position="965"/>
    </location>
</feature>
<evidence type="ECO:0000313" key="3">
    <source>
        <dbReference type="EMBL" id="CDJ37287.1"/>
    </source>
</evidence>
<dbReference type="InterPro" id="IPR001932">
    <property type="entry name" value="PPM-type_phosphatase-like_dom"/>
</dbReference>
<feature type="compositionally biased region" description="Low complexity" evidence="1">
    <location>
        <begin position="210"/>
        <end position="220"/>
    </location>
</feature>
<dbReference type="PANTHER" id="PTHR12320">
    <property type="entry name" value="PROTEIN PHOSPHATASE 2C"/>
    <property type="match status" value="1"/>
</dbReference>
<sequence length="1039" mass="110868">MEDSQVSPQNHCPRSSSRNGSISSTVASSAASASYHSESGSGAPPGSLQSIRLLQEVQGLPGTHGAHARHMMSFLQRLWWSSVRARCQESPCGPVDQHGGSEQAACSHNGARSVARAAQHQGERNFSSAHSKSLSSERAGSRDNSNRSGSVTGSSTPPALSGSTFGHPRNRLSYFAFSGSVRYYQRAPVRVVRSTSCPGRLEYSADFPTAHASSGASAGARNDRVSGRDPLFQPFHRGGDTGMPVKNGRSRRTQHHGQEEDQDHNQHRRKGTGPAGGACGGDCDDLLRKKLWTLGSLPDHAMVVKVPSQVGRLSSCIFPPLGGPSIRGTRGDHASRDKNSPPLSGIKLLPVVTPKGDENPRRASVHVVMNAECDGTPDGQPTGFHEGRQSQWSEGGLHGHLRQPHHRLPPTASPSSNVRGRREERGPPAEQTEAAPAAGWWIRSPQEGPGGAARTTGAVDGAVTPSPASSTATAAPARPALNNNRGVPGKTVISTVCACSWSDPPTVRACPIQKYLAHTQHRDLGALCLGPAASAAEAEEEQLVQCLSGCSNCREETSSGRCAINHKHSTSGGGCHRGAPRYVAMSDCLGEYPEILVQLLRGPLAKRHPEVDLLRLQREAKPKQDSEEPARTDLCLWIGAFSIPRDDKRYRGGEDAWFLDASNNAFGVADGVSEWEDLAGINPQEYAQDLMQGTQEAIGKIQTEQRSRTKQTETEGTGGGIEADMQTGRQTCNPADVAKEALTRAYHKARNFGSSTAIVGVLDGESGIFGLANLGDSSSLVLRRPRVRGSLGQLSLVKKVKEMQHGFNVPFQFAHLPAPEEWDELLQRGLTRLVSIAKQEYDQGDGGRIGDEPSAIQSTSVPVQDGLAVSPHEAQTLLGDASLATPPEDVARALALAAYWRSLDRDAQTPFSKEARRCCNKQSLPVQTPDGSTGAHQASPAHAMFLAGLLSGGKEDDITVAAAWVCRKDRCVYTENDGKQSSPPYTRREAQAGQFRRPQQQQCQQASQGEDLKTKKTGLSNGQGSGPSDSKPADASTNI</sequence>
<name>U6KLX3_EIMTE</name>
<dbReference type="VEuPathDB" id="ToxoDB:ETH_00012710"/>
<reference evidence="3" key="2">
    <citation type="submission" date="2013-10" db="EMBL/GenBank/DDBJ databases">
        <authorList>
            <person name="Aslett M."/>
        </authorList>
    </citation>
    <scope>NUCLEOTIDE SEQUENCE [LARGE SCALE GENOMIC DNA]</scope>
    <source>
        <strain evidence="3">Houghton</strain>
    </source>
</reference>
<feature type="region of interest" description="Disordered" evidence="1">
    <location>
        <begin position="90"/>
        <end position="167"/>
    </location>
</feature>
<evidence type="ECO:0000313" key="4">
    <source>
        <dbReference type="Proteomes" id="UP000030747"/>
    </source>
</evidence>
<dbReference type="SUPFAM" id="SSF81606">
    <property type="entry name" value="PP2C-like"/>
    <property type="match status" value="1"/>
</dbReference>
<accession>U6KLX3</accession>
<feature type="compositionally biased region" description="Low complexity" evidence="1">
    <location>
        <begin position="428"/>
        <end position="438"/>
    </location>
</feature>
<dbReference type="Proteomes" id="UP000030747">
    <property type="component" value="Unassembled WGS sequence"/>
</dbReference>
<feature type="compositionally biased region" description="Low complexity" evidence="1">
    <location>
        <begin position="991"/>
        <end position="1008"/>
    </location>
</feature>
<dbReference type="PANTHER" id="PTHR12320:SF1">
    <property type="entry name" value="PROTEIN PHOSPHATASE PTC7 HOMOLOG"/>
    <property type="match status" value="1"/>
</dbReference>
<dbReference type="OrthoDB" id="346208at2759"/>
<dbReference type="AlphaFoldDB" id="U6KLX3"/>
<dbReference type="InterPro" id="IPR036457">
    <property type="entry name" value="PPM-type-like_dom_sf"/>
</dbReference>
<feature type="region of interest" description="Disordered" evidence="1">
    <location>
        <begin position="975"/>
        <end position="1039"/>
    </location>
</feature>
<dbReference type="Gene3D" id="3.60.40.10">
    <property type="entry name" value="PPM-type phosphatase domain"/>
    <property type="match status" value="1"/>
</dbReference>
<dbReference type="VEuPathDB" id="ToxoDB:ETH2_0849700"/>
<gene>
    <name evidence="3" type="ORF">ETH_00012710</name>
</gene>
<feature type="compositionally biased region" description="Polar residues" evidence="1">
    <location>
        <begin position="146"/>
        <end position="164"/>
    </location>
</feature>
<feature type="compositionally biased region" description="Polar residues" evidence="1">
    <location>
        <begin position="124"/>
        <end position="138"/>
    </location>
</feature>
<dbReference type="GO" id="GO:0004722">
    <property type="term" value="F:protein serine/threonine phosphatase activity"/>
    <property type="evidence" value="ECO:0007669"/>
    <property type="project" value="TreeGrafter"/>
</dbReference>
<protein>
    <recommendedName>
        <fullName evidence="2">PPM-type phosphatase domain-containing protein</fullName>
    </recommendedName>
</protein>
<feature type="compositionally biased region" description="Polar residues" evidence="1">
    <location>
        <begin position="1"/>
        <end position="14"/>
    </location>
</feature>
<dbReference type="EMBL" id="HG673751">
    <property type="protein sequence ID" value="CDJ37287.1"/>
    <property type="molecule type" value="Genomic_DNA"/>
</dbReference>